<accession>A0A852JZC0</accession>
<name>A0A852JZC0_SPIPA</name>
<sequence length="88" mass="10098">EKTQSLGPPHVRKKFDLMQKVVKELNVTNCWICGGGSQMPEQWPWRGKGVGPDQMILWNRTQRSNEIRPEGWILSHEVVGQICISREG</sequence>
<gene>
    <name evidence="1" type="primary">Erv31</name>
    <name evidence="1" type="ORF">SPIPAS_R09116</name>
</gene>
<organism evidence="1 2">
    <name type="scientific">Spizella passerina</name>
    <name type="common">Chipping sparrow</name>
    <dbReference type="NCBI Taxonomy" id="40210"/>
    <lineage>
        <taxon>Eukaryota</taxon>
        <taxon>Metazoa</taxon>
        <taxon>Chordata</taxon>
        <taxon>Craniata</taxon>
        <taxon>Vertebrata</taxon>
        <taxon>Euteleostomi</taxon>
        <taxon>Archelosauria</taxon>
        <taxon>Archosauria</taxon>
        <taxon>Dinosauria</taxon>
        <taxon>Saurischia</taxon>
        <taxon>Theropoda</taxon>
        <taxon>Coelurosauria</taxon>
        <taxon>Aves</taxon>
        <taxon>Neognathae</taxon>
        <taxon>Neoaves</taxon>
        <taxon>Telluraves</taxon>
        <taxon>Australaves</taxon>
        <taxon>Passeriformes</taxon>
        <taxon>Passerellidae</taxon>
        <taxon>Spizella</taxon>
    </lineage>
</organism>
<dbReference type="OrthoDB" id="9325190at2759"/>
<reference evidence="1" key="1">
    <citation type="submission" date="2020-02" db="EMBL/GenBank/DDBJ databases">
        <title>Bird 10,000 Genomes (B10K) Project - Family phase.</title>
        <authorList>
            <person name="Zhang G."/>
        </authorList>
    </citation>
    <scope>NUCLEOTIDE SEQUENCE</scope>
    <source>
        <strain evidence="1">B10K-DU-023-52</strain>
        <tissue evidence="1">Mixed tissue sample</tissue>
    </source>
</reference>
<protein>
    <submittedName>
        <fullName evidence="1">ENR1 protein</fullName>
    </submittedName>
</protein>
<evidence type="ECO:0000313" key="2">
    <source>
        <dbReference type="Proteomes" id="UP000618746"/>
    </source>
</evidence>
<comment type="caution">
    <text evidence="1">The sequence shown here is derived from an EMBL/GenBank/DDBJ whole genome shotgun (WGS) entry which is preliminary data.</text>
</comment>
<feature type="non-terminal residue" evidence="1">
    <location>
        <position position="88"/>
    </location>
</feature>
<dbReference type="Proteomes" id="UP000618746">
    <property type="component" value="Unassembled WGS sequence"/>
</dbReference>
<evidence type="ECO:0000313" key="1">
    <source>
        <dbReference type="EMBL" id="NXX70125.1"/>
    </source>
</evidence>
<dbReference type="AlphaFoldDB" id="A0A852JZC0"/>
<proteinExistence type="predicted"/>
<keyword evidence="2" id="KW-1185">Reference proteome</keyword>
<dbReference type="EMBL" id="WBNQ01069489">
    <property type="protein sequence ID" value="NXX70125.1"/>
    <property type="molecule type" value="Genomic_DNA"/>
</dbReference>
<feature type="non-terminal residue" evidence="1">
    <location>
        <position position="1"/>
    </location>
</feature>